<keyword evidence="1" id="KW-0812">Transmembrane</keyword>
<organism evidence="3 4">
    <name type="scientific">Desulforamulus aquiferis</name>
    <dbReference type="NCBI Taxonomy" id="1397668"/>
    <lineage>
        <taxon>Bacteria</taxon>
        <taxon>Bacillati</taxon>
        <taxon>Bacillota</taxon>
        <taxon>Clostridia</taxon>
        <taxon>Eubacteriales</taxon>
        <taxon>Peptococcaceae</taxon>
        <taxon>Desulforamulus</taxon>
    </lineage>
</organism>
<accession>A0AAW7Z9K3</accession>
<feature type="transmembrane region" description="Helical" evidence="1">
    <location>
        <begin position="21"/>
        <end position="41"/>
    </location>
</feature>
<keyword evidence="4" id="KW-1185">Reference proteome</keyword>
<reference evidence="3" key="1">
    <citation type="journal article" date="2023" name="J. Hazard. Mater.">
        <title>Anaerobic biodegradation of pyrene and benzo[a]pyrene by a new sulfate-reducing Desulforamulus aquiferis strain DSA.</title>
        <authorList>
            <person name="Zhang Z."/>
            <person name="Sun J."/>
            <person name="Gong X."/>
            <person name="Wang C."/>
            <person name="Wang H."/>
        </authorList>
    </citation>
    <scope>NUCLEOTIDE SEQUENCE</scope>
    <source>
        <strain evidence="3">DSA</strain>
    </source>
</reference>
<protein>
    <submittedName>
        <fullName evidence="3">Nucleoside recognition domain-containing protein</fullName>
    </submittedName>
</protein>
<dbReference type="EMBL" id="JARPTC010000002">
    <property type="protein sequence ID" value="MDO7785953.1"/>
    <property type="molecule type" value="Genomic_DNA"/>
</dbReference>
<comment type="caution">
    <text evidence="3">The sequence shown here is derived from an EMBL/GenBank/DDBJ whole genome shotgun (WGS) entry which is preliminary data.</text>
</comment>
<gene>
    <name evidence="3" type="ORF">P6N53_01760</name>
</gene>
<evidence type="ECO:0000313" key="3">
    <source>
        <dbReference type="EMBL" id="MDO7785953.1"/>
    </source>
</evidence>
<reference evidence="3" key="2">
    <citation type="submission" date="2023-03" db="EMBL/GenBank/DDBJ databases">
        <authorList>
            <person name="Zhang Z."/>
        </authorList>
    </citation>
    <scope>NUCLEOTIDE SEQUENCE</scope>
    <source>
        <strain evidence="3">DSA</strain>
    </source>
</reference>
<sequence>MVTVDTFKRGLNKGLSTTWTLSKVVVPIYVAVTFLSFTPLLGKIASLGSPFMKWVGLPGEAALAIVMGNVLNLYAALGVMASLSLDSRETTIISMMLLLSHTIFIESAVAAKCGINPWLIGGGRFILCLISGVVLNIIL</sequence>
<dbReference type="AlphaFoldDB" id="A0AAW7Z9K3"/>
<dbReference type="Proteomes" id="UP001172911">
    <property type="component" value="Unassembled WGS sequence"/>
</dbReference>
<keyword evidence="1" id="KW-0472">Membrane</keyword>
<evidence type="ECO:0000256" key="1">
    <source>
        <dbReference type="SAM" id="Phobius"/>
    </source>
</evidence>
<name>A0AAW7Z9K3_9FIRM</name>
<keyword evidence="1" id="KW-1133">Transmembrane helix</keyword>
<feature type="transmembrane region" description="Helical" evidence="1">
    <location>
        <begin position="117"/>
        <end position="138"/>
    </location>
</feature>
<evidence type="ECO:0000313" key="4">
    <source>
        <dbReference type="Proteomes" id="UP001172911"/>
    </source>
</evidence>
<feature type="transmembrane region" description="Helical" evidence="1">
    <location>
        <begin position="92"/>
        <end position="111"/>
    </location>
</feature>
<feature type="domain" description="Nucleoside transporter/FeoB GTPase Gate" evidence="2">
    <location>
        <begin position="19"/>
        <end position="105"/>
    </location>
</feature>
<feature type="transmembrane region" description="Helical" evidence="1">
    <location>
        <begin position="61"/>
        <end position="85"/>
    </location>
</feature>
<proteinExistence type="predicted"/>
<dbReference type="Pfam" id="PF07670">
    <property type="entry name" value="Gate"/>
    <property type="match status" value="1"/>
</dbReference>
<dbReference type="InterPro" id="IPR011642">
    <property type="entry name" value="Gate_dom"/>
</dbReference>
<evidence type="ECO:0000259" key="2">
    <source>
        <dbReference type="Pfam" id="PF07670"/>
    </source>
</evidence>
<dbReference type="RefSeq" id="WP_304540666.1">
    <property type="nucleotide sequence ID" value="NZ_JARPTC010000002.1"/>
</dbReference>